<dbReference type="EMBL" id="JAJGCB010000002">
    <property type="protein sequence ID" value="KAJ8994723.1"/>
    <property type="molecule type" value="Genomic_DNA"/>
</dbReference>
<dbReference type="Proteomes" id="UP001161757">
    <property type="component" value="Unassembled WGS sequence"/>
</dbReference>
<name>A0AAN6IYG1_EXODE</name>
<feature type="compositionally biased region" description="Basic and acidic residues" evidence="1">
    <location>
        <begin position="149"/>
        <end position="160"/>
    </location>
</feature>
<comment type="caution">
    <text evidence="2">The sequence shown here is derived from an EMBL/GenBank/DDBJ whole genome shotgun (WGS) entry which is preliminary data.</text>
</comment>
<feature type="region of interest" description="Disordered" evidence="1">
    <location>
        <begin position="107"/>
        <end position="160"/>
    </location>
</feature>
<gene>
    <name evidence="2" type="ORF">HRR80_001427</name>
</gene>
<sequence length="160" mass="17444">MWFLLSLRDKLASNPTTGGSGGGGSSNTIITLNDFTKQWAELLPDAWAPDSDDATSLISSIGEPYGIELTRRTPTGTADDDNNESEQVLKFSSSFSARHDRLGFAKQVGNRPVAALSVPSAGVKRQQAQSQTKNQDADPAGQKKRKWHEKFAAQRRKPEK</sequence>
<dbReference type="AlphaFoldDB" id="A0AAN6IYG1"/>
<proteinExistence type="predicted"/>
<evidence type="ECO:0000313" key="3">
    <source>
        <dbReference type="Proteomes" id="UP001161757"/>
    </source>
</evidence>
<organism evidence="2 3">
    <name type="scientific">Exophiala dermatitidis</name>
    <name type="common">Black yeast-like fungus</name>
    <name type="synonym">Wangiella dermatitidis</name>
    <dbReference type="NCBI Taxonomy" id="5970"/>
    <lineage>
        <taxon>Eukaryota</taxon>
        <taxon>Fungi</taxon>
        <taxon>Dikarya</taxon>
        <taxon>Ascomycota</taxon>
        <taxon>Pezizomycotina</taxon>
        <taxon>Eurotiomycetes</taxon>
        <taxon>Chaetothyriomycetidae</taxon>
        <taxon>Chaetothyriales</taxon>
        <taxon>Herpotrichiellaceae</taxon>
        <taxon>Exophiala</taxon>
    </lineage>
</organism>
<accession>A0AAN6IYG1</accession>
<evidence type="ECO:0000256" key="1">
    <source>
        <dbReference type="SAM" id="MobiDB-lite"/>
    </source>
</evidence>
<reference evidence="2" key="1">
    <citation type="submission" date="2023-01" db="EMBL/GenBank/DDBJ databases">
        <title>Exophiala dermititidis isolated from Cystic Fibrosis Patient.</title>
        <authorList>
            <person name="Kurbessoian T."/>
            <person name="Crocker A."/>
            <person name="Murante D."/>
            <person name="Hogan D.A."/>
            <person name="Stajich J.E."/>
        </authorList>
    </citation>
    <scope>NUCLEOTIDE SEQUENCE</scope>
    <source>
        <strain evidence="2">Ex8</strain>
    </source>
</reference>
<evidence type="ECO:0000313" key="2">
    <source>
        <dbReference type="EMBL" id="KAJ8994723.1"/>
    </source>
</evidence>
<feature type="region of interest" description="Disordered" evidence="1">
    <location>
        <begin position="65"/>
        <end position="84"/>
    </location>
</feature>
<protein>
    <submittedName>
        <fullName evidence="2">Uncharacterized protein</fullName>
    </submittedName>
</protein>